<dbReference type="SUPFAM" id="SSF56281">
    <property type="entry name" value="Metallo-hydrolase/oxidoreductase"/>
    <property type="match status" value="1"/>
</dbReference>
<dbReference type="AlphaFoldDB" id="A0A4V3DAN3"/>
<proteinExistence type="predicted"/>
<dbReference type="OrthoDB" id="3204284at2"/>
<dbReference type="PANTHER" id="PTHR43546:SF7">
    <property type="entry name" value="METALLO-BETA-LACTAMASE DOMAIN-CONTAINING PROTEIN"/>
    <property type="match status" value="1"/>
</dbReference>
<name>A0A4V3DAN3_9PSEU</name>
<evidence type="ECO:0000259" key="1">
    <source>
        <dbReference type="SMART" id="SM00849"/>
    </source>
</evidence>
<dbReference type="InterPro" id="IPR001279">
    <property type="entry name" value="Metallo-B-lactamas"/>
</dbReference>
<keyword evidence="3" id="KW-1185">Reference proteome</keyword>
<dbReference type="Pfam" id="PF12706">
    <property type="entry name" value="Lactamase_B_2"/>
    <property type="match status" value="1"/>
</dbReference>
<evidence type="ECO:0000313" key="3">
    <source>
        <dbReference type="Proteomes" id="UP000295705"/>
    </source>
</evidence>
<dbReference type="RefSeq" id="WP_133825948.1">
    <property type="nucleotide sequence ID" value="NZ_BAABHR010000053.1"/>
</dbReference>
<comment type="caution">
    <text evidence="2">The sequence shown here is derived from an EMBL/GenBank/DDBJ whole genome shotgun (WGS) entry which is preliminary data.</text>
</comment>
<dbReference type="InterPro" id="IPR050114">
    <property type="entry name" value="UPF0173_UPF0282_UlaG_hydrolase"/>
</dbReference>
<feature type="domain" description="Metallo-beta-lactamase" evidence="1">
    <location>
        <begin position="12"/>
        <end position="224"/>
    </location>
</feature>
<dbReference type="SMART" id="SM00849">
    <property type="entry name" value="Lactamase_B"/>
    <property type="match status" value="1"/>
</dbReference>
<dbReference type="EMBL" id="SNYO01000002">
    <property type="protein sequence ID" value="TDQ62953.1"/>
    <property type="molecule type" value="Genomic_DNA"/>
</dbReference>
<dbReference type="Proteomes" id="UP000295705">
    <property type="component" value="Unassembled WGS sequence"/>
</dbReference>
<organism evidence="2 3">
    <name type="scientific">Actinomycetospora succinea</name>
    <dbReference type="NCBI Taxonomy" id="663603"/>
    <lineage>
        <taxon>Bacteria</taxon>
        <taxon>Bacillati</taxon>
        <taxon>Actinomycetota</taxon>
        <taxon>Actinomycetes</taxon>
        <taxon>Pseudonocardiales</taxon>
        <taxon>Pseudonocardiaceae</taxon>
        <taxon>Actinomycetospora</taxon>
    </lineage>
</organism>
<dbReference type="Gene3D" id="3.60.15.10">
    <property type="entry name" value="Ribonuclease Z/Hydroxyacylglutathione hydrolase-like"/>
    <property type="match status" value="1"/>
</dbReference>
<dbReference type="InterPro" id="IPR036866">
    <property type="entry name" value="RibonucZ/Hydroxyglut_hydro"/>
</dbReference>
<sequence>MNEDDPSLFFVGTATTLVRCGGFTVLTDPNFLHRGQRAYLGKGLVSKRLTEPALTPAQLPALDAVVLSHLHGDHWDRVARRGLDRSLPVITTPAAARTLQSRQRFRRALGLATWESHTLVRPDGATLRVTALPGRHAPRPVGGLLPPVMGSLLEFADPSGEVLRRIYLSGDTLPFEGIAQIREHVGEVDRAVLHLGGTTLPGGIVVTMDGRMGADVLETIAPKRATPIHYDDYGVFRSPLSEFLGEVERRGWSDRVDVVDRGGTIAL</sequence>
<protein>
    <submittedName>
        <fullName evidence="2">L-ascorbate metabolism protein UlaG (Beta-lactamase superfamily)</fullName>
    </submittedName>
</protein>
<accession>A0A4V3DAN3</accession>
<dbReference type="PANTHER" id="PTHR43546">
    <property type="entry name" value="UPF0173 METAL-DEPENDENT HYDROLASE MJ1163-RELATED"/>
    <property type="match status" value="1"/>
</dbReference>
<gene>
    <name evidence="2" type="ORF">EV188_102610</name>
</gene>
<reference evidence="2 3" key="1">
    <citation type="submission" date="2019-03" db="EMBL/GenBank/DDBJ databases">
        <title>Genomic Encyclopedia of Type Strains, Phase IV (KMG-IV): sequencing the most valuable type-strain genomes for metagenomic binning, comparative biology and taxonomic classification.</title>
        <authorList>
            <person name="Goeker M."/>
        </authorList>
    </citation>
    <scope>NUCLEOTIDE SEQUENCE [LARGE SCALE GENOMIC DNA]</scope>
    <source>
        <strain evidence="2 3">DSM 45775</strain>
    </source>
</reference>
<evidence type="ECO:0000313" key="2">
    <source>
        <dbReference type="EMBL" id="TDQ62953.1"/>
    </source>
</evidence>